<proteinExistence type="predicted"/>
<dbReference type="Proteomes" id="UP000887013">
    <property type="component" value="Unassembled WGS sequence"/>
</dbReference>
<accession>A0A8X6QDX3</accession>
<gene>
    <name evidence="2" type="ORF">NPIL_550011</name>
</gene>
<evidence type="ECO:0000256" key="1">
    <source>
        <dbReference type="SAM" id="MobiDB-lite"/>
    </source>
</evidence>
<name>A0A8X6QDX3_NEPPI</name>
<evidence type="ECO:0000313" key="3">
    <source>
        <dbReference type="Proteomes" id="UP000887013"/>
    </source>
</evidence>
<protein>
    <submittedName>
        <fullName evidence="2">Uncharacterized protein</fullName>
    </submittedName>
</protein>
<reference evidence="2" key="1">
    <citation type="submission" date="2020-08" db="EMBL/GenBank/DDBJ databases">
        <title>Multicomponent nature underlies the extraordinary mechanical properties of spider dragline silk.</title>
        <authorList>
            <person name="Kono N."/>
            <person name="Nakamura H."/>
            <person name="Mori M."/>
            <person name="Yoshida Y."/>
            <person name="Ohtoshi R."/>
            <person name="Malay A.D."/>
            <person name="Moran D.A.P."/>
            <person name="Tomita M."/>
            <person name="Numata K."/>
            <person name="Arakawa K."/>
        </authorList>
    </citation>
    <scope>NUCLEOTIDE SEQUENCE</scope>
</reference>
<feature type="region of interest" description="Disordered" evidence="1">
    <location>
        <begin position="1"/>
        <end position="157"/>
    </location>
</feature>
<feature type="compositionally biased region" description="Basic and acidic residues" evidence="1">
    <location>
        <begin position="55"/>
        <end position="69"/>
    </location>
</feature>
<organism evidence="2 3">
    <name type="scientific">Nephila pilipes</name>
    <name type="common">Giant wood spider</name>
    <name type="synonym">Nephila maculata</name>
    <dbReference type="NCBI Taxonomy" id="299642"/>
    <lineage>
        <taxon>Eukaryota</taxon>
        <taxon>Metazoa</taxon>
        <taxon>Ecdysozoa</taxon>
        <taxon>Arthropoda</taxon>
        <taxon>Chelicerata</taxon>
        <taxon>Arachnida</taxon>
        <taxon>Araneae</taxon>
        <taxon>Araneomorphae</taxon>
        <taxon>Entelegynae</taxon>
        <taxon>Araneoidea</taxon>
        <taxon>Nephilidae</taxon>
        <taxon>Nephila</taxon>
    </lineage>
</organism>
<keyword evidence="3" id="KW-1185">Reference proteome</keyword>
<comment type="caution">
    <text evidence="2">The sequence shown here is derived from an EMBL/GenBank/DDBJ whole genome shotgun (WGS) entry which is preliminary data.</text>
</comment>
<feature type="compositionally biased region" description="Basic and acidic residues" evidence="1">
    <location>
        <begin position="1"/>
        <end position="12"/>
    </location>
</feature>
<dbReference type="AlphaFoldDB" id="A0A8X6QDX3"/>
<evidence type="ECO:0000313" key="2">
    <source>
        <dbReference type="EMBL" id="GFU08573.1"/>
    </source>
</evidence>
<feature type="compositionally biased region" description="Basic and acidic residues" evidence="1">
    <location>
        <begin position="104"/>
        <end position="125"/>
    </location>
</feature>
<dbReference type="EMBL" id="BMAW01077876">
    <property type="protein sequence ID" value="GFU08573.1"/>
    <property type="molecule type" value="Genomic_DNA"/>
</dbReference>
<sequence>MPHSPSPRERAFAGRGDSSPGRSQTTRSSEGALGRRPRAPPSQGGGVGRGSGPNDPREAEDRRRSREHGGASGGETDGRIGSCGDVSRSGVVRRSRGPPAAHGVRPDRRKDWPYRRRRDQEHLPSARECPGATGRRRECGMGTGGPPRTEDWIAAVV</sequence>
<feature type="compositionally biased region" description="Polar residues" evidence="1">
    <location>
        <begin position="20"/>
        <end position="29"/>
    </location>
</feature>